<name>A0A0E9TFP2_ANGAN</name>
<dbReference type="AlphaFoldDB" id="A0A0E9TFP2"/>
<organism evidence="1">
    <name type="scientific">Anguilla anguilla</name>
    <name type="common">European freshwater eel</name>
    <name type="synonym">Muraena anguilla</name>
    <dbReference type="NCBI Taxonomy" id="7936"/>
    <lineage>
        <taxon>Eukaryota</taxon>
        <taxon>Metazoa</taxon>
        <taxon>Chordata</taxon>
        <taxon>Craniata</taxon>
        <taxon>Vertebrata</taxon>
        <taxon>Euteleostomi</taxon>
        <taxon>Actinopterygii</taxon>
        <taxon>Neopterygii</taxon>
        <taxon>Teleostei</taxon>
        <taxon>Anguilliformes</taxon>
        <taxon>Anguillidae</taxon>
        <taxon>Anguilla</taxon>
    </lineage>
</organism>
<evidence type="ECO:0000313" key="1">
    <source>
        <dbReference type="EMBL" id="JAH52416.1"/>
    </source>
</evidence>
<reference evidence="1" key="1">
    <citation type="submission" date="2014-11" db="EMBL/GenBank/DDBJ databases">
        <authorList>
            <person name="Amaro Gonzalez C."/>
        </authorList>
    </citation>
    <scope>NUCLEOTIDE SEQUENCE</scope>
</reference>
<sequence length="116" mass="13019">MGLSGTHVLTTDPLCGLCSLPRAFIHTCNVCLTHLQVPLQKVRLLQAHNTQENVLQEVAANDKQAATCISELTFLIHQTEIYKQINLNNKVENPVKKELQSSVVNIHRSRLTPRQL</sequence>
<reference evidence="1" key="2">
    <citation type="journal article" date="2015" name="Fish Shellfish Immunol.">
        <title>Early steps in the European eel (Anguilla anguilla)-Vibrio vulnificus interaction in the gills: Role of the RtxA13 toxin.</title>
        <authorList>
            <person name="Callol A."/>
            <person name="Pajuelo D."/>
            <person name="Ebbesson L."/>
            <person name="Teles M."/>
            <person name="MacKenzie S."/>
            <person name="Amaro C."/>
        </authorList>
    </citation>
    <scope>NUCLEOTIDE SEQUENCE</scope>
</reference>
<dbReference type="EMBL" id="GBXM01056161">
    <property type="protein sequence ID" value="JAH52416.1"/>
    <property type="molecule type" value="Transcribed_RNA"/>
</dbReference>
<accession>A0A0E9TFP2</accession>
<proteinExistence type="predicted"/>
<protein>
    <submittedName>
        <fullName evidence="1">Uncharacterized protein</fullName>
    </submittedName>
</protein>